<dbReference type="GO" id="GO:0043130">
    <property type="term" value="F:ubiquitin binding"/>
    <property type="evidence" value="ECO:0007669"/>
    <property type="project" value="InterPro"/>
</dbReference>
<comment type="similarity">
    <text evidence="2">Belongs to the TOM1 family.</text>
</comment>
<dbReference type="GO" id="GO:0005737">
    <property type="term" value="C:cytoplasm"/>
    <property type="evidence" value="ECO:0007669"/>
    <property type="project" value="UniProtKB-ARBA"/>
</dbReference>
<reference evidence="10" key="2">
    <citation type="journal article" date="2018" name="Plant J.">
        <title>The Sorghum bicolor reference genome: improved assembly, gene annotations, a transcriptome atlas, and signatures of genome organization.</title>
        <authorList>
            <person name="McCormick R.F."/>
            <person name="Truong S.K."/>
            <person name="Sreedasyam A."/>
            <person name="Jenkins J."/>
            <person name="Shu S."/>
            <person name="Sims D."/>
            <person name="Kennedy M."/>
            <person name="Amirebrahimi M."/>
            <person name="Weers B.D."/>
            <person name="McKinley B."/>
            <person name="Mattison A."/>
            <person name="Morishige D.T."/>
            <person name="Grimwood J."/>
            <person name="Schmutz J."/>
            <person name="Mullet J.E."/>
        </authorList>
    </citation>
    <scope>NUCLEOTIDE SEQUENCE [LARGE SCALE GENOMIC DNA]</scope>
    <source>
        <strain evidence="10">cv. BTx623</strain>
    </source>
</reference>
<proteinExistence type="inferred from homology"/>
<dbReference type="InterPro" id="IPR004152">
    <property type="entry name" value="GAT_dom"/>
</dbReference>
<dbReference type="PROSITE" id="PS50909">
    <property type="entry name" value="GAT"/>
    <property type="match status" value="1"/>
</dbReference>
<dbReference type="InterPro" id="IPR008942">
    <property type="entry name" value="ENTH_VHS"/>
</dbReference>
<accession>A0A1W0VT62</accession>
<keyword evidence="10" id="KW-1185">Reference proteome</keyword>
<feature type="compositionally biased region" description="Basic and acidic residues" evidence="6">
    <location>
        <begin position="294"/>
        <end position="303"/>
    </location>
</feature>
<feature type="domain" description="GAT" evidence="8">
    <location>
        <begin position="182"/>
        <end position="270"/>
    </location>
</feature>
<reference evidence="9 10" key="1">
    <citation type="journal article" date="2009" name="Nature">
        <title>The Sorghum bicolor genome and the diversification of grasses.</title>
        <authorList>
            <person name="Paterson A.H."/>
            <person name="Bowers J.E."/>
            <person name="Bruggmann R."/>
            <person name="Dubchak I."/>
            <person name="Grimwood J."/>
            <person name="Gundlach H."/>
            <person name="Haberer G."/>
            <person name="Hellsten U."/>
            <person name="Mitros T."/>
            <person name="Poliakov A."/>
            <person name="Schmutz J."/>
            <person name="Spannagl M."/>
            <person name="Tang H."/>
            <person name="Wang X."/>
            <person name="Wicker T."/>
            <person name="Bharti A.K."/>
            <person name="Chapman J."/>
            <person name="Feltus F.A."/>
            <person name="Gowik U."/>
            <person name="Grigoriev I.V."/>
            <person name="Lyons E."/>
            <person name="Maher C.A."/>
            <person name="Martis M."/>
            <person name="Narechania A."/>
            <person name="Otillar R.P."/>
            <person name="Penning B.W."/>
            <person name="Salamov A.A."/>
            <person name="Wang Y."/>
            <person name="Zhang L."/>
            <person name="Carpita N.C."/>
            <person name="Freeling M."/>
            <person name="Gingle A.R."/>
            <person name="Hash C.T."/>
            <person name="Keller B."/>
            <person name="Klein P."/>
            <person name="Kresovich S."/>
            <person name="McCann M.C."/>
            <person name="Ming R."/>
            <person name="Peterson D.G."/>
            <person name="Mehboob-ur-Rahman"/>
            <person name="Ware D."/>
            <person name="Westhoff P."/>
            <person name="Mayer K.F."/>
            <person name="Messing J."/>
            <person name="Rokhsar D.S."/>
        </authorList>
    </citation>
    <scope>NUCLEOTIDE SEQUENCE [LARGE SCALE GENOMIC DNA]</scope>
    <source>
        <strain evidence="10">cv. BTx623</strain>
    </source>
</reference>
<dbReference type="AlphaFoldDB" id="A0A1W0VT62"/>
<feature type="region of interest" description="Disordered" evidence="6">
    <location>
        <begin position="280"/>
        <end position="337"/>
    </location>
</feature>
<dbReference type="Pfam" id="PF03127">
    <property type="entry name" value="GAT"/>
    <property type="match status" value="1"/>
</dbReference>
<dbReference type="GO" id="GO:0035091">
    <property type="term" value="F:phosphatidylinositol binding"/>
    <property type="evidence" value="ECO:0007669"/>
    <property type="project" value="InterPro"/>
</dbReference>
<feature type="region of interest" description="Disordered" evidence="6">
    <location>
        <begin position="387"/>
        <end position="445"/>
    </location>
</feature>
<dbReference type="PROSITE" id="PS50179">
    <property type="entry name" value="VHS"/>
    <property type="match status" value="1"/>
</dbReference>
<evidence type="ECO:0000256" key="3">
    <source>
        <dbReference type="ARBA" id="ARBA00022448"/>
    </source>
</evidence>
<dbReference type="GO" id="GO:0016020">
    <property type="term" value="C:membrane"/>
    <property type="evidence" value="ECO:0007669"/>
    <property type="project" value="UniProtKB-SubCell"/>
</dbReference>
<dbReference type="SUPFAM" id="SSF48464">
    <property type="entry name" value="ENTH/VHS domain"/>
    <property type="match status" value="1"/>
</dbReference>
<keyword evidence="5" id="KW-0472">Membrane</keyword>
<dbReference type="FunFam" id="1.25.40.90:FF:000028">
    <property type="entry name" value="TOM1-like protein 2"/>
    <property type="match status" value="1"/>
</dbReference>
<organism evidence="9 10">
    <name type="scientific">Sorghum bicolor</name>
    <name type="common">Sorghum</name>
    <name type="synonym">Sorghum vulgare</name>
    <dbReference type="NCBI Taxonomy" id="4558"/>
    <lineage>
        <taxon>Eukaryota</taxon>
        <taxon>Viridiplantae</taxon>
        <taxon>Streptophyta</taxon>
        <taxon>Embryophyta</taxon>
        <taxon>Tracheophyta</taxon>
        <taxon>Spermatophyta</taxon>
        <taxon>Magnoliopsida</taxon>
        <taxon>Liliopsida</taxon>
        <taxon>Poales</taxon>
        <taxon>Poaceae</taxon>
        <taxon>PACMAD clade</taxon>
        <taxon>Panicoideae</taxon>
        <taxon>Andropogonodae</taxon>
        <taxon>Andropogoneae</taxon>
        <taxon>Sorghinae</taxon>
        <taxon>Sorghum</taxon>
    </lineage>
</organism>
<sequence length="686" mass="74420">MPQSVLVERATSESLIGPDWSLNLEICDILNHDPSQAKDVVKTIKKRIGHKNSKVQLLALTLLETLIKNCGDFVHMQVAEKDILHEMVKIAKKKPDYHVKEKILILIDTWQEAFGGARARYPQYYAAYQEMLRAGAVFPQRPESTVPIYTPPQTQPLRNYPPSALRNTDYRQDVPESSSAPEVPALSLTEIQNARGVMDVLAEMLNAIDPGNREGLRQEVIVDLVDQCRSYKQRVVQLVNSTSDEDLLSQGLSLNDDLQRVLAKHDAIAAGIAVRVEKPKSVPARADSSPTKPEPTKEADQRSAKVASSVTPFEQLALPAPPSSSASKSHGESAVTPNIDLLSGDEFFKPEPVHSQALVPLVTQPAASASSSPSTLDLLDMFSDSNAINNTSQNPTIPSVSNTNPNPSVQAYPSPQQPVPPHHPSPYANGLNSDTMTPYDQGSNLTSASSWNGQFAHGMIPPQQALNYDSQTLGDWSLTGQVEQSNDLPPPPWEALPAETEQLEADHPGGLSAVPQFGVTQPQPVQITHPGQQLLPSQLMPSGQPGGQFQPRLGAQQPYATQNTQYGGMYPPVQGNQPAGIYPQQMAGDVYQQQMFSGQMTGYGYGQQPGGYYVPNAAYAYASANDLSQRMNGLSMQDNSLYGTPAPSSLQQRNRPSRPEDSLFSDLVSIAKTKPSKSASNKAGNL</sequence>
<evidence type="ECO:0000256" key="4">
    <source>
        <dbReference type="ARBA" id="ARBA00022927"/>
    </source>
</evidence>
<evidence type="ECO:0000259" key="7">
    <source>
        <dbReference type="PROSITE" id="PS50179"/>
    </source>
</evidence>
<keyword evidence="4" id="KW-0653">Protein transport</keyword>
<dbReference type="InterPro" id="IPR044836">
    <property type="entry name" value="TOL_plant"/>
</dbReference>
<dbReference type="GO" id="GO:0043328">
    <property type="term" value="P:protein transport to vacuole involved in ubiquitin-dependent protein catabolic process via the multivesicular body sorting pathway"/>
    <property type="evidence" value="ECO:0007669"/>
    <property type="project" value="InterPro"/>
</dbReference>
<dbReference type="PANTHER" id="PTHR45898">
    <property type="entry name" value="TOM1-LIKE PROTEIN"/>
    <property type="match status" value="1"/>
</dbReference>
<dbReference type="Gene3D" id="1.25.40.90">
    <property type="match status" value="1"/>
</dbReference>
<feature type="compositionally biased region" description="Pro residues" evidence="6">
    <location>
        <begin position="415"/>
        <end position="424"/>
    </location>
</feature>
<dbReference type="SMART" id="SM00288">
    <property type="entry name" value="VHS"/>
    <property type="match status" value="1"/>
</dbReference>
<dbReference type="Proteomes" id="UP000000768">
    <property type="component" value="Chromosome 10"/>
</dbReference>
<dbReference type="FunCoup" id="A0A1W0VT62">
    <property type="interactions" value="2142"/>
</dbReference>
<dbReference type="EMBL" id="CM000769">
    <property type="protein sequence ID" value="OQU76450.1"/>
    <property type="molecule type" value="Genomic_DNA"/>
</dbReference>
<evidence type="ECO:0000259" key="8">
    <source>
        <dbReference type="PROSITE" id="PS50909"/>
    </source>
</evidence>
<evidence type="ECO:0000313" key="9">
    <source>
        <dbReference type="EMBL" id="OQU76450.1"/>
    </source>
</evidence>
<evidence type="ECO:0000256" key="5">
    <source>
        <dbReference type="ARBA" id="ARBA00023136"/>
    </source>
</evidence>
<keyword evidence="3" id="KW-0813">Transport</keyword>
<dbReference type="OrthoDB" id="2018246at2759"/>
<dbReference type="PANTHER" id="PTHR45898:SF23">
    <property type="entry name" value="OS06G0332400 PROTEIN"/>
    <property type="match status" value="1"/>
</dbReference>
<feature type="compositionally biased region" description="Polar residues" evidence="6">
    <location>
        <begin position="387"/>
        <end position="406"/>
    </location>
</feature>
<dbReference type="Pfam" id="PF00790">
    <property type="entry name" value="VHS"/>
    <property type="match status" value="1"/>
</dbReference>
<dbReference type="InterPro" id="IPR002014">
    <property type="entry name" value="VHS_dom"/>
</dbReference>
<evidence type="ECO:0000313" key="10">
    <source>
        <dbReference type="Proteomes" id="UP000000768"/>
    </source>
</evidence>
<dbReference type="Gene3D" id="1.20.58.160">
    <property type="match status" value="1"/>
</dbReference>
<dbReference type="CDD" id="cd03561">
    <property type="entry name" value="VHS"/>
    <property type="match status" value="1"/>
</dbReference>
<gene>
    <name evidence="9" type="ORF">SORBI_3010G147100</name>
</gene>
<dbReference type="InParanoid" id="A0A1W0VT62"/>
<dbReference type="InterPro" id="IPR038425">
    <property type="entry name" value="GAT_sf"/>
</dbReference>
<evidence type="ECO:0000256" key="1">
    <source>
        <dbReference type="ARBA" id="ARBA00004170"/>
    </source>
</evidence>
<dbReference type="CDD" id="cd14231">
    <property type="entry name" value="GAT_GGA-like_plant"/>
    <property type="match status" value="1"/>
</dbReference>
<dbReference type="STRING" id="4558.A0A1W0VT62"/>
<protein>
    <recommendedName>
        <fullName evidence="11">VHS domain-containing protein</fullName>
    </recommendedName>
</protein>
<feature type="region of interest" description="Disordered" evidence="6">
    <location>
        <begin position="534"/>
        <end position="553"/>
    </location>
</feature>
<name>A0A1W0VT62_SORBI</name>
<feature type="compositionally biased region" description="Polar residues" evidence="6">
    <location>
        <begin position="430"/>
        <end position="445"/>
    </location>
</feature>
<feature type="compositionally biased region" description="Polar residues" evidence="6">
    <location>
        <begin position="635"/>
        <end position="654"/>
    </location>
</feature>
<feature type="region of interest" description="Disordered" evidence="6">
    <location>
        <begin position="635"/>
        <end position="662"/>
    </location>
</feature>
<evidence type="ECO:0000256" key="6">
    <source>
        <dbReference type="SAM" id="MobiDB-lite"/>
    </source>
</evidence>
<dbReference type="ExpressionAtlas" id="A0A1W0VT62">
    <property type="expression patterns" value="baseline and differential"/>
</dbReference>
<dbReference type="SUPFAM" id="SSF89009">
    <property type="entry name" value="GAT-like domain"/>
    <property type="match status" value="1"/>
</dbReference>
<feature type="domain" description="VHS" evidence="7">
    <location>
        <begin position="10"/>
        <end position="139"/>
    </location>
</feature>
<dbReference type="Gramene" id="OQU76450">
    <property type="protein sequence ID" value="OQU76450"/>
    <property type="gene ID" value="SORBI_3010G147100"/>
</dbReference>
<evidence type="ECO:0008006" key="11">
    <source>
        <dbReference type="Google" id="ProtNLM"/>
    </source>
</evidence>
<comment type="subcellular location">
    <subcellularLocation>
        <location evidence="1">Membrane</location>
        <topology evidence="1">Peripheral membrane protein</topology>
    </subcellularLocation>
</comment>
<evidence type="ECO:0000256" key="2">
    <source>
        <dbReference type="ARBA" id="ARBA00007708"/>
    </source>
</evidence>